<dbReference type="InterPro" id="IPR013830">
    <property type="entry name" value="SGNH_hydro"/>
</dbReference>
<proteinExistence type="predicted"/>
<feature type="active site" description="Nucleophile" evidence="1">
    <location>
        <position position="49"/>
    </location>
</feature>
<dbReference type="Proteomes" id="UP000578449">
    <property type="component" value="Unassembled WGS sequence"/>
</dbReference>
<evidence type="ECO:0000256" key="2">
    <source>
        <dbReference type="PIRSR" id="PIRSR637460-2"/>
    </source>
</evidence>
<accession>A0A840P8I8</accession>
<keyword evidence="2" id="KW-1015">Disulfide bond</keyword>
<feature type="signal peptide" evidence="3">
    <location>
        <begin position="1"/>
        <end position="28"/>
    </location>
</feature>
<protein>
    <submittedName>
        <fullName evidence="5">Lysophospholipase L1-like esterase</fullName>
    </submittedName>
</protein>
<reference evidence="5 6" key="1">
    <citation type="submission" date="2020-08" db="EMBL/GenBank/DDBJ databases">
        <title>Genomic Encyclopedia of Type Strains, Phase IV (KMG-IV): sequencing the most valuable type-strain genomes for metagenomic binning, comparative biology and taxonomic classification.</title>
        <authorList>
            <person name="Goeker M."/>
        </authorList>
    </citation>
    <scope>NUCLEOTIDE SEQUENCE [LARGE SCALE GENOMIC DNA]</scope>
    <source>
        <strain evidence="5 6">DSM 45615</strain>
    </source>
</reference>
<dbReference type="RefSeq" id="WP_185051057.1">
    <property type="nucleotide sequence ID" value="NZ_BAABIX010000031.1"/>
</dbReference>
<evidence type="ECO:0000313" key="5">
    <source>
        <dbReference type="EMBL" id="MBB5134171.1"/>
    </source>
</evidence>
<dbReference type="PANTHER" id="PTHR37981">
    <property type="entry name" value="LIPASE 2"/>
    <property type="match status" value="1"/>
</dbReference>
<feature type="domain" description="SGNH hydrolase-type esterase" evidence="4">
    <location>
        <begin position="45"/>
        <end position="274"/>
    </location>
</feature>
<comment type="caution">
    <text evidence="5">The sequence shown here is derived from an EMBL/GenBank/DDBJ whole genome shotgun (WGS) entry which is preliminary data.</text>
</comment>
<feature type="chain" id="PRO_5032296066" evidence="3">
    <location>
        <begin position="29"/>
        <end position="291"/>
    </location>
</feature>
<dbReference type="SUPFAM" id="SSF52266">
    <property type="entry name" value="SGNH hydrolase"/>
    <property type="match status" value="1"/>
</dbReference>
<dbReference type="GO" id="GO:0019433">
    <property type="term" value="P:triglyceride catabolic process"/>
    <property type="evidence" value="ECO:0007669"/>
    <property type="project" value="TreeGrafter"/>
</dbReference>
<dbReference type="Pfam" id="PF13472">
    <property type="entry name" value="Lipase_GDSL_2"/>
    <property type="match status" value="1"/>
</dbReference>
<evidence type="ECO:0000313" key="6">
    <source>
        <dbReference type="Proteomes" id="UP000578449"/>
    </source>
</evidence>
<sequence length="291" mass="30605">MFRDTLVKAAAAGVCGLLATGAASPAVARTQAGPSAPSVLRDYVALGDSYAAGPGIAPVEDEACGRSGANYASLLGERARRFTDVSCAGATTRDLYRRQNGDRPQIAALRSRASLVTLSIGGNDLGFTEIIQTCAQAAQTAPTGSPCKDYYAKDGSDALAKRMRGVAASVGKVLRDVKRRSPRAQVLLVGYPSLLPDDGSACRRAVPFAVGDFPYLRDTIKRLNAALAREAARSRVRYVDMYRETVGRDMCQAEGTRLIEPIVNPVGASAAHPNGKYMAVAAKAIGRALAR</sequence>
<dbReference type="EMBL" id="JACHGN010000007">
    <property type="protein sequence ID" value="MBB5134171.1"/>
    <property type="molecule type" value="Genomic_DNA"/>
</dbReference>
<feature type="disulfide bond" evidence="2">
    <location>
        <begin position="134"/>
        <end position="147"/>
    </location>
</feature>
<dbReference type="InterPro" id="IPR037460">
    <property type="entry name" value="SEST-like"/>
</dbReference>
<dbReference type="CDD" id="cd01823">
    <property type="entry name" value="SEST_like"/>
    <property type="match status" value="1"/>
</dbReference>
<dbReference type="AlphaFoldDB" id="A0A840P8I8"/>
<evidence type="ECO:0000256" key="1">
    <source>
        <dbReference type="PIRSR" id="PIRSR637460-1"/>
    </source>
</evidence>
<name>A0A840P8I8_9ACTN</name>
<evidence type="ECO:0000256" key="3">
    <source>
        <dbReference type="SAM" id="SignalP"/>
    </source>
</evidence>
<gene>
    <name evidence="5" type="ORF">HNP84_003897</name>
</gene>
<dbReference type="GO" id="GO:0004806">
    <property type="term" value="F:triacylglycerol lipase activity"/>
    <property type="evidence" value="ECO:0007669"/>
    <property type="project" value="TreeGrafter"/>
</dbReference>
<dbReference type="InterPro" id="IPR036514">
    <property type="entry name" value="SGNH_hydro_sf"/>
</dbReference>
<feature type="disulfide bond" evidence="2">
    <location>
        <begin position="64"/>
        <end position="87"/>
    </location>
</feature>
<evidence type="ECO:0000259" key="4">
    <source>
        <dbReference type="Pfam" id="PF13472"/>
    </source>
</evidence>
<keyword evidence="3" id="KW-0732">Signal</keyword>
<feature type="active site" evidence="1">
    <location>
        <position position="272"/>
    </location>
</feature>
<dbReference type="Gene3D" id="3.40.50.1110">
    <property type="entry name" value="SGNH hydrolase"/>
    <property type="match status" value="1"/>
</dbReference>
<dbReference type="PANTHER" id="PTHR37981:SF1">
    <property type="entry name" value="SGNH HYDROLASE-TYPE ESTERASE DOMAIN-CONTAINING PROTEIN"/>
    <property type="match status" value="1"/>
</dbReference>
<keyword evidence="6" id="KW-1185">Reference proteome</keyword>
<organism evidence="5 6">
    <name type="scientific">Thermocatellispora tengchongensis</name>
    <dbReference type="NCBI Taxonomy" id="1073253"/>
    <lineage>
        <taxon>Bacteria</taxon>
        <taxon>Bacillati</taxon>
        <taxon>Actinomycetota</taxon>
        <taxon>Actinomycetes</taxon>
        <taxon>Streptosporangiales</taxon>
        <taxon>Streptosporangiaceae</taxon>
        <taxon>Thermocatellispora</taxon>
    </lineage>
</organism>